<reference evidence="1" key="1">
    <citation type="submission" date="2021-08" db="EMBL/GenBank/DDBJ databases">
        <title>Novel anaerobic bacterium isolated from sea squirt in East Sea, Republic of Korea.</title>
        <authorList>
            <person name="Nguyen T.H."/>
            <person name="Li Z."/>
            <person name="Lee Y.-J."/>
            <person name="Ko J."/>
            <person name="Kim S.-G."/>
        </authorList>
    </citation>
    <scope>NUCLEOTIDE SEQUENCE</scope>
    <source>
        <strain evidence="1">KCTC 25031</strain>
    </source>
</reference>
<proteinExistence type="predicted"/>
<keyword evidence="2" id="KW-1185">Reference proteome</keyword>
<accession>A0AC61NIC1</accession>
<dbReference type="Proteomes" id="UP000826212">
    <property type="component" value="Chromosome"/>
</dbReference>
<sequence length="62" mass="6952">MKAFDKMGISDNTLVIFTVNNGVSPQANLKLLEKYHHFSSCIFRGTKGTLYEGVHHVPFIAK</sequence>
<dbReference type="EMBL" id="CP081303">
    <property type="protein sequence ID" value="QZE15468.1"/>
    <property type="molecule type" value="Genomic_DNA"/>
</dbReference>
<evidence type="ECO:0000313" key="1">
    <source>
        <dbReference type="EMBL" id="QZE15468.1"/>
    </source>
</evidence>
<organism evidence="1 2">
    <name type="scientific">Halosquirtibacter laminarini</name>
    <dbReference type="NCBI Taxonomy" id="3374600"/>
    <lineage>
        <taxon>Bacteria</taxon>
        <taxon>Pseudomonadati</taxon>
        <taxon>Bacteroidota</taxon>
        <taxon>Bacteroidia</taxon>
        <taxon>Marinilabiliales</taxon>
        <taxon>Prolixibacteraceae</taxon>
        <taxon>Halosquirtibacter</taxon>
    </lineage>
</organism>
<evidence type="ECO:0000313" key="2">
    <source>
        <dbReference type="Proteomes" id="UP000826212"/>
    </source>
</evidence>
<name>A0AC61NIC1_9BACT</name>
<gene>
    <name evidence="1" type="ORF">K4L44_06460</name>
</gene>
<protein>
    <submittedName>
        <fullName evidence="1">Uncharacterized protein</fullName>
    </submittedName>
</protein>